<sequence length="319" mass="34097">MDIAALVMLLVFAGGAAAIIFVATLARANAAPAGMRVASKARREWRIAQVVRWGFAAITAVSLLVYPVITTTDHTDIILMVSPSLVAVSYILGAWVSERWISPPPISDRGSVSTLSSPDQRDQYAYGPRWLWGILAVEVVLIGVLFVFAYLTSGRAIGDTSISYLQVAGGALTCTTGPYPGPHYSVPMATSLFLLATVLFGALRSQVKTPAGYGISTQHEEGLKRQSLVRSTACAGFAVSLTLWIVAFLMDFFGPAGFISKCLASNGYEGTDIPGWVYPLGTFATVTAWLSAIATAVFLVLLFRPVRMSYVNTEALADQ</sequence>
<protein>
    <submittedName>
        <fullName evidence="2">Uncharacterized protein</fullName>
    </submittedName>
</protein>
<keyword evidence="3" id="KW-1185">Reference proteome</keyword>
<organism evidence="2 3">
    <name type="scientific">Populibacterium corticicola</name>
    <dbReference type="NCBI Taxonomy" id="1812826"/>
    <lineage>
        <taxon>Bacteria</taxon>
        <taxon>Bacillati</taxon>
        <taxon>Actinomycetota</taxon>
        <taxon>Actinomycetes</taxon>
        <taxon>Micrococcales</taxon>
        <taxon>Jonesiaceae</taxon>
        <taxon>Populibacterium</taxon>
    </lineage>
</organism>
<keyword evidence="1" id="KW-0472">Membrane</keyword>
<gene>
    <name evidence="2" type="ORF">ACFSYH_07520</name>
</gene>
<reference evidence="3" key="1">
    <citation type="journal article" date="2019" name="Int. J. Syst. Evol. Microbiol.">
        <title>The Global Catalogue of Microorganisms (GCM) 10K type strain sequencing project: providing services to taxonomists for standard genome sequencing and annotation.</title>
        <authorList>
            <consortium name="The Broad Institute Genomics Platform"/>
            <consortium name="The Broad Institute Genome Sequencing Center for Infectious Disease"/>
            <person name="Wu L."/>
            <person name="Ma J."/>
        </authorList>
    </citation>
    <scope>NUCLEOTIDE SEQUENCE [LARGE SCALE GENOMIC DNA]</scope>
    <source>
        <strain evidence="3">KCTC 33576</strain>
    </source>
</reference>
<evidence type="ECO:0000256" key="1">
    <source>
        <dbReference type="SAM" id="Phobius"/>
    </source>
</evidence>
<keyword evidence="1" id="KW-1133">Transmembrane helix</keyword>
<feature type="transmembrane region" description="Helical" evidence="1">
    <location>
        <begin position="75"/>
        <end position="96"/>
    </location>
</feature>
<dbReference type="EMBL" id="JBHUOP010000003">
    <property type="protein sequence ID" value="MFD2840421.1"/>
    <property type="molecule type" value="Genomic_DNA"/>
</dbReference>
<feature type="transmembrane region" description="Helical" evidence="1">
    <location>
        <begin position="50"/>
        <end position="69"/>
    </location>
</feature>
<evidence type="ECO:0000313" key="2">
    <source>
        <dbReference type="EMBL" id="MFD2840421.1"/>
    </source>
</evidence>
<dbReference type="RefSeq" id="WP_377466259.1">
    <property type="nucleotide sequence ID" value="NZ_JBHUOP010000003.1"/>
</dbReference>
<comment type="caution">
    <text evidence="2">The sequence shown here is derived from an EMBL/GenBank/DDBJ whole genome shotgun (WGS) entry which is preliminary data.</text>
</comment>
<feature type="transmembrane region" description="Helical" evidence="1">
    <location>
        <begin position="233"/>
        <end position="256"/>
    </location>
</feature>
<feature type="transmembrane region" description="Helical" evidence="1">
    <location>
        <begin position="6"/>
        <end position="29"/>
    </location>
</feature>
<proteinExistence type="predicted"/>
<name>A0ABW5XDM5_9MICO</name>
<accession>A0ABW5XDM5</accession>
<feature type="transmembrane region" description="Helical" evidence="1">
    <location>
        <begin position="276"/>
        <end position="303"/>
    </location>
</feature>
<evidence type="ECO:0000313" key="3">
    <source>
        <dbReference type="Proteomes" id="UP001597391"/>
    </source>
</evidence>
<keyword evidence="1" id="KW-0812">Transmembrane</keyword>
<feature type="transmembrane region" description="Helical" evidence="1">
    <location>
        <begin position="184"/>
        <end position="203"/>
    </location>
</feature>
<dbReference type="Proteomes" id="UP001597391">
    <property type="component" value="Unassembled WGS sequence"/>
</dbReference>
<feature type="transmembrane region" description="Helical" evidence="1">
    <location>
        <begin position="130"/>
        <end position="151"/>
    </location>
</feature>